<keyword evidence="10" id="KW-0408">Iron</keyword>
<dbReference type="NCBIfam" id="TIGR02970">
    <property type="entry name" value="succ_dehyd_cytB"/>
    <property type="match status" value="1"/>
</dbReference>
<evidence type="ECO:0000256" key="7">
    <source>
        <dbReference type="ARBA" id="ARBA00022692"/>
    </source>
</evidence>
<feature type="transmembrane region" description="Helical" evidence="13">
    <location>
        <begin position="64"/>
        <end position="87"/>
    </location>
</feature>
<dbReference type="Proteomes" id="UP001596104">
    <property type="component" value="Unassembled WGS sequence"/>
</dbReference>
<evidence type="ECO:0000256" key="5">
    <source>
        <dbReference type="ARBA" id="ARBA00020076"/>
    </source>
</evidence>
<evidence type="ECO:0000256" key="2">
    <source>
        <dbReference type="ARBA" id="ARBA00004050"/>
    </source>
</evidence>
<reference evidence="15" key="1">
    <citation type="journal article" date="2019" name="Int. J. Syst. Evol. Microbiol.">
        <title>The Global Catalogue of Microorganisms (GCM) 10K type strain sequencing project: providing services to taxonomists for standard genome sequencing and annotation.</title>
        <authorList>
            <consortium name="The Broad Institute Genomics Platform"/>
            <consortium name="The Broad Institute Genome Sequencing Center for Infectious Disease"/>
            <person name="Wu L."/>
            <person name="Ma J."/>
        </authorList>
    </citation>
    <scope>NUCLEOTIDE SEQUENCE [LARGE SCALE GENOMIC DNA]</scope>
    <source>
        <strain evidence="15">CGMCC 1.16326</strain>
    </source>
</reference>
<evidence type="ECO:0000256" key="13">
    <source>
        <dbReference type="SAM" id="Phobius"/>
    </source>
</evidence>
<evidence type="ECO:0000256" key="3">
    <source>
        <dbReference type="ARBA" id="ARBA00004141"/>
    </source>
</evidence>
<comment type="subcellular location">
    <subcellularLocation>
        <location evidence="3">Membrane</location>
        <topology evidence="3">Multi-pass membrane protein</topology>
    </subcellularLocation>
</comment>
<evidence type="ECO:0000313" key="15">
    <source>
        <dbReference type="Proteomes" id="UP001596104"/>
    </source>
</evidence>
<comment type="cofactor">
    <cofactor evidence="1">
        <name>heme</name>
        <dbReference type="ChEBI" id="CHEBI:30413"/>
    </cofactor>
</comment>
<protein>
    <recommendedName>
        <fullName evidence="5">Succinate dehydrogenase cytochrome b556 subunit</fullName>
    </recommendedName>
</protein>
<keyword evidence="8" id="KW-0479">Metal-binding</keyword>
<evidence type="ECO:0000313" key="14">
    <source>
        <dbReference type="EMBL" id="MFC5391969.1"/>
    </source>
</evidence>
<feature type="transmembrane region" description="Helical" evidence="13">
    <location>
        <begin position="108"/>
        <end position="127"/>
    </location>
</feature>
<dbReference type="PANTHER" id="PTHR10978">
    <property type="entry name" value="SUCCINATE DEHYDROGENASE CYTOCHROME B560 SUBUNIT"/>
    <property type="match status" value="1"/>
</dbReference>
<name>A0ABW0H9K6_9HYPH</name>
<dbReference type="PANTHER" id="PTHR10978:SF5">
    <property type="entry name" value="SUCCINATE DEHYDROGENASE CYTOCHROME B560 SUBUNIT, MITOCHONDRIAL"/>
    <property type="match status" value="1"/>
</dbReference>
<dbReference type="PROSITE" id="PS01001">
    <property type="entry name" value="SDH_CYT_2"/>
    <property type="match status" value="1"/>
</dbReference>
<gene>
    <name evidence="14" type="primary">sdhC</name>
    <name evidence="14" type="ORF">ACFPPC_04860</name>
</gene>
<dbReference type="PIRSF" id="PIRSF000178">
    <property type="entry name" value="SDH_cyt_b560"/>
    <property type="match status" value="1"/>
</dbReference>
<comment type="similarity">
    <text evidence="4">Belongs to the cytochrome b560 family.</text>
</comment>
<dbReference type="SUPFAM" id="SSF81343">
    <property type="entry name" value="Fumarate reductase respiratory complex transmembrane subunits"/>
    <property type="match status" value="1"/>
</dbReference>
<keyword evidence="6" id="KW-0349">Heme</keyword>
<organism evidence="14 15">
    <name type="scientific">Bosea vestrisii</name>
    <dbReference type="NCBI Taxonomy" id="151416"/>
    <lineage>
        <taxon>Bacteria</taxon>
        <taxon>Pseudomonadati</taxon>
        <taxon>Pseudomonadota</taxon>
        <taxon>Alphaproteobacteria</taxon>
        <taxon>Hyphomicrobiales</taxon>
        <taxon>Boseaceae</taxon>
        <taxon>Bosea</taxon>
    </lineage>
</organism>
<evidence type="ECO:0000256" key="10">
    <source>
        <dbReference type="ARBA" id="ARBA00023004"/>
    </source>
</evidence>
<sequence length="130" mass="14226">MAESRPAARPLSPHLQIYRWSWTMAMSIAHRATGSALYGGTLLIALWLIAAASGPAAYETAQWIAGSFLGRLVLFGYTFVLLHHMVGGLRHFVWDLGLGFDPQTRTNLAKYSVVVSGGLTVLVWIIALTR</sequence>
<evidence type="ECO:0000256" key="12">
    <source>
        <dbReference type="ARBA" id="ARBA00025912"/>
    </source>
</evidence>
<evidence type="ECO:0000256" key="9">
    <source>
        <dbReference type="ARBA" id="ARBA00022989"/>
    </source>
</evidence>
<dbReference type="Pfam" id="PF01127">
    <property type="entry name" value="Sdh_cyt"/>
    <property type="match status" value="1"/>
</dbReference>
<dbReference type="InterPro" id="IPR000701">
    <property type="entry name" value="SuccDH_FuR_B_TM-su"/>
</dbReference>
<dbReference type="Gene3D" id="1.20.1300.10">
    <property type="entry name" value="Fumarate reductase/succinate dehydrogenase, transmembrane subunit"/>
    <property type="match status" value="1"/>
</dbReference>
<keyword evidence="9 13" id="KW-1133">Transmembrane helix</keyword>
<dbReference type="RefSeq" id="WP_291675588.1">
    <property type="nucleotide sequence ID" value="NZ_JBHSLV010000008.1"/>
</dbReference>
<comment type="caution">
    <text evidence="14">The sequence shown here is derived from an EMBL/GenBank/DDBJ whole genome shotgun (WGS) entry which is preliminary data.</text>
</comment>
<comment type="subunit">
    <text evidence="12">Part of an enzyme complex containing four subunits: a flavoprotein, an iron-sulfur protein, plus two membrane-anchoring proteins, SdhC and SdhD. The complex can form homotrimers.</text>
</comment>
<dbReference type="CDD" id="cd03499">
    <property type="entry name" value="SQR_TypeC_SdhC"/>
    <property type="match status" value="1"/>
</dbReference>
<accession>A0ABW0H9K6</accession>
<dbReference type="InterPro" id="IPR014314">
    <property type="entry name" value="Succ_DH_cytb556"/>
</dbReference>
<evidence type="ECO:0000256" key="4">
    <source>
        <dbReference type="ARBA" id="ARBA00007244"/>
    </source>
</evidence>
<feature type="transmembrane region" description="Helical" evidence="13">
    <location>
        <begin position="36"/>
        <end position="58"/>
    </location>
</feature>
<dbReference type="InterPro" id="IPR018495">
    <property type="entry name" value="Succ_DH_cyt_bsu_CS"/>
</dbReference>
<comment type="function">
    <text evidence="2">Membrane-anchoring subunit of succinate dehydrogenase (SDH).</text>
</comment>
<dbReference type="InterPro" id="IPR034804">
    <property type="entry name" value="SQR/QFR_C/D"/>
</dbReference>
<evidence type="ECO:0000256" key="1">
    <source>
        <dbReference type="ARBA" id="ARBA00001971"/>
    </source>
</evidence>
<proteinExistence type="inferred from homology"/>
<keyword evidence="7 13" id="KW-0812">Transmembrane</keyword>
<dbReference type="PROSITE" id="PS01000">
    <property type="entry name" value="SDH_CYT_1"/>
    <property type="match status" value="1"/>
</dbReference>
<evidence type="ECO:0000256" key="11">
    <source>
        <dbReference type="ARBA" id="ARBA00023136"/>
    </source>
</evidence>
<keyword evidence="11 13" id="KW-0472">Membrane</keyword>
<keyword evidence="15" id="KW-1185">Reference proteome</keyword>
<dbReference type="EMBL" id="JBHSLV010000008">
    <property type="protein sequence ID" value="MFC5391969.1"/>
    <property type="molecule type" value="Genomic_DNA"/>
</dbReference>
<evidence type="ECO:0000256" key="6">
    <source>
        <dbReference type="ARBA" id="ARBA00022617"/>
    </source>
</evidence>
<evidence type="ECO:0000256" key="8">
    <source>
        <dbReference type="ARBA" id="ARBA00022723"/>
    </source>
</evidence>